<dbReference type="Proteomes" id="UP000631300">
    <property type="component" value="Unassembled WGS sequence"/>
</dbReference>
<feature type="signal peptide" evidence="1">
    <location>
        <begin position="1"/>
        <end position="22"/>
    </location>
</feature>
<dbReference type="PROSITE" id="PS51257">
    <property type="entry name" value="PROKAR_LIPOPROTEIN"/>
    <property type="match status" value="1"/>
</dbReference>
<dbReference type="EMBL" id="BMXP01000009">
    <property type="protein sequence ID" value="GGW93276.1"/>
    <property type="molecule type" value="Genomic_DNA"/>
</dbReference>
<dbReference type="CDD" id="cd06989">
    <property type="entry name" value="cupin_DRT102"/>
    <property type="match status" value="1"/>
</dbReference>
<dbReference type="RefSeq" id="WP_189407813.1">
    <property type="nucleotide sequence ID" value="NZ_BMXP01000009.1"/>
</dbReference>
<evidence type="ECO:0008006" key="4">
    <source>
        <dbReference type="Google" id="ProtNLM"/>
    </source>
</evidence>
<gene>
    <name evidence="2" type="ORF">GCM10007391_29490</name>
</gene>
<dbReference type="SUPFAM" id="SSF51182">
    <property type="entry name" value="RmlC-like cupins"/>
    <property type="match status" value="1"/>
</dbReference>
<evidence type="ECO:0000313" key="2">
    <source>
        <dbReference type="EMBL" id="GGW93276.1"/>
    </source>
</evidence>
<feature type="chain" id="PRO_5037112310" description="DUF4437 domain-containing protein" evidence="1">
    <location>
        <begin position="23"/>
        <end position="274"/>
    </location>
</feature>
<dbReference type="Pfam" id="PF14499">
    <property type="entry name" value="DUF4437"/>
    <property type="match status" value="1"/>
</dbReference>
<evidence type="ECO:0000256" key="1">
    <source>
        <dbReference type="SAM" id="SignalP"/>
    </source>
</evidence>
<comment type="caution">
    <text evidence="2">The sequence shown here is derived from an EMBL/GenBank/DDBJ whole genome shotgun (WGS) entry which is preliminary data.</text>
</comment>
<name>A0A918JRV9_9ALTE</name>
<dbReference type="Gene3D" id="2.60.120.10">
    <property type="entry name" value="Jelly Rolls"/>
    <property type="match status" value="1"/>
</dbReference>
<dbReference type="InterPro" id="IPR011051">
    <property type="entry name" value="RmlC_Cupin_sf"/>
</dbReference>
<sequence length="274" mass="29942">MKYYRILIIVLGALITMTAACAKEGASQSQVIQAENVNWGYLNPLRGDKSPAAADLWGDRTKDKATGMLVRFNDGFSSPPHIHNISYRGIVIQGEMHNDDPHASPMWLPAGSFWTQPAGASHITAANAPANMIYLEIDSGPYMVKPVEAEFDNGQHPINVHASNLVWLDAKASELIEGAGISIAHLWQKKDRTQGEMIRLAADTSVALNTDTDTLKLVVIAGRPEYRSAQEQDGIMLDPGSFVSSQGKVEHTFTTDSKTILYVRSQGNIRVKAK</sequence>
<keyword evidence="3" id="KW-1185">Reference proteome</keyword>
<dbReference type="InterPro" id="IPR014710">
    <property type="entry name" value="RmlC-like_jellyroll"/>
</dbReference>
<accession>A0A918JRV9</accession>
<proteinExistence type="predicted"/>
<keyword evidence="1" id="KW-0732">Signal</keyword>
<reference evidence="2" key="2">
    <citation type="submission" date="2020-09" db="EMBL/GenBank/DDBJ databases">
        <authorList>
            <person name="Sun Q."/>
            <person name="Kim S."/>
        </authorList>
    </citation>
    <scope>NUCLEOTIDE SEQUENCE</scope>
    <source>
        <strain evidence="2">KCTC 22164</strain>
    </source>
</reference>
<organism evidence="2 3">
    <name type="scientific">Alteromonas halophila</name>
    <dbReference type="NCBI Taxonomy" id="516698"/>
    <lineage>
        <taxon>Bacteria</taxon>
        <taxon>Pseudomonadati</taxon>
        <taxon>Pseudomonadota</taxon>
        <taxon>Gammaproteobacteria</taxon>
        <taxon>Alteromonadales</taxon>
        <taxon>Alteromonadaceae</taxon>
        <taxon>Alteromonas/Salinimonas group</taxon>
        <taxon>Alteromonas</taxon>
    </lineage>
</organism>
<dbReference type="InterPro" id="IPR028013">
    <property type="entry name" value="DUF4437"/>
</dbReference>
<protein>
    <recommendedName>
        <fullName evidence="4">DUF4437 domain-containing protein</fullName>
    </recommendedName>
</protein>
<dbReference type="AlphaFoldDB" id="A0A918JRV9"/>
<evidence type="ECO:0000313" key="3">
    <source>
        <dbReference type="Proteomes" id="UP000631300"/>
    </source>
</evidence>
<reference evidence="2" key="1">
    <citation type="journal article" date="2014" name="Int. J. Syst. Evol. Microbiol.">
        <title>Complete genome sequence of Corynebacterium casei LMG S-19264T (=DSM 44701T), isolated from a smear-ripened cheese.</title>
        <authorList>
            <consortium name="US DOE Joint Genome Institute (JGI-PGF)"/>
            <person name="Walter F."/>
            <person name="Albersmeier A."/>
            <person name="Kalinowski J."/>
            <person name="Ruckert C."/>
        </authorList>
    </citation>
    <scope>NUCLEOTIDE SEQUENCE</scope>
    <source>
        <strain evidence="2">KCTC 22164</strain>
    </source>
</reference>